<gene>
    <name evidence="3" type="ORF">ABCQ75_10695</name>
</gene>
<dbReference type="InterPro" id="IPR035093">
    <property type="entry name" value="RelE/ParE_toxin_dom_sf"/>
</dbReference>
<keyword evidence="4" id="KW-1185">Reference proteome</keyword>
<dbReference type="Pfam" id="PF05016">
    <property type="entry name" value="ParE_toxin"/>
    <property type="match status" value="1"/>
</dbReference>
<dbReference type="PANTHER" id="PTHR35601:SF1">
    <property type="entry name" value="TOXIN RELE"/>
    <property type="match status" value="1"/>
</dbReference>
<evidence type="ECO:0000313" key="4">
    <source>
        <dbReference type="Proteomes" id="UP001422074"/>
    </source>
</evidence>
<comment type="caution">
    <text evidence="3">The sequence shown here is derived from an EMBL/GenBank/DDBJ whole genome shotgun (WGS) entry which is preliminary data.</text>
</comment>
<dbReference type="SUPFAM" id="SSF143011">
    <property type="entry name" value="RelE-like"/>
    <property type="match status" value="1"/>
</dbReference>
<dbReference type="EMBL" id="JBDFRB010000008">
    <property type="protein sequence ID" value="MEN2745002.1"/>
    <property type="molecule type" value="Genomic_DNA"/>
</dbReference>
<comment type="similarity">
    <text evidence="1">Belongs to the RelE toxin family.</text>
</comment>
<keyword evidence="2" id="KW-1277">Toxin-antitoxin system</keyword>
<evidence type="ECO:0000313" key="3">
    <source>
        <dbReference type="EMBL" id="MEN2745002.1"/>
    </source>
</evidence>
<proteinExistence type="inferred from homology"/>
<evidence type="ECO:0000256" key="2">
    <source>
        <dbReference type="ARBA" id="ARBA00022649"/>
    </source>
</evidence>
<organism evidence="3 4">
    <name type="scientific">Sinomonas halotolerans</name>
    <dbReference type="NCBI Taxonomy" id="1644133"/>
    <lineage>
        <taxon>Bacteria</taxon>
        <taxon>Bacillati</taxon>
        <taxon>Actinomycetota</taxon>
        <taxon>Actinomycetes</taxon>
        <taxon>Micrococcales</taxon>
        <taxon>Micrococcaceae</taxon>
        <taxon>Sinomonas</taxon>
    </lineage>
</organism>
<sequence>MSRYTVRFSPAAKRALTEGLPEAVAAAAFELITGALSENPHRLGKQLAEPLFPLYSARRGTYRVIYRLDDSRRELEVVAVTHRKDAYRA</sequence>
<protein>
    <submittedName>
        <fullName evidence="3">Type II toxin-antitoxin system RelE/ParE family toxin</fullName>
    </submittedName>
</protein>
<dbReference type="InterPro" id="IPR007712">
    <property type="entry name" value="RelE/ParE_toxin"/>
</dbReference>
<evidence type="ECO:0000256" key="1">
    <source>
        <dbReference type="ARBA" id="ARBA00006226"/>
    </source>
</evidence>
<dbReference type="Gene3D" id="3.30.2310.20">
    <property type="entry name" value="RelE-like"/>
    <property type="match status" value="1"/>
</dbReference>
<dbReference type="Proteomes" id="UP001422074">
    <property type="component" value="Unassembled WGS sequence"/>
</dbReference>
<dbReference type="PANTHER" id="PTHR35601">
    <property type="entry name" value="TOXIN RELE"/>
    <property type="match status" value="1"/>
</dbReference>
<accession>A0ABU9X0N7</accession>
<reference evidence="3 4" key="1">
    <citation type="submission" date="2024-05" db="EMBL/GenBank/DDBJ databases">
        <title>Sinomonas sp. nov., isolated from a waste landfill.</title>
        <authorList>
            <person name="Zhao Y."/>
        </authorList>
    </citation>
    <scope>NUCLEOTIDE SEQUENCE [LARGE SCALE GENOMIC DNA]</scope>
    <source>
        <strain evidence="3 4">CCTCC AB2014300</strain>
    </source>
</reference>
<dbReference type="RefSeq" id="WP_345885357.1">
    <property type="nucleotide sequence ID" value="NZ_JBDFRB010000008.1"/>
</dbReference>
<name>A0ABU9X0N7_9MICC</name>